<dbReference type="OrthoDB" id="6119047at2"/>
<feature type="region of interest" description="Disordered" evidence="1">
    <location>
        <begin position="1"/>
        <end position="26"/>
    </location>
</feature>
<dbReference type="Proteomes" id="UP000029629">
    <property type="component" value="Unassembled WGS sequence"/>
</dbReference>
<comment type="caution">
    <text evidence="2">The sequence shown here is derived from an EMBL/GenBank/DDBJ whole genome shotgun (WGS) entry which is preliminary data.</text>
</comment>
<feature type="compositionally biased region" description="Polar residues" evidence="1">
    <location>
        <begin position="1"/>
        <end position="25"/>
    </location>
</feature>
<dbReference type="RefSeq" id="WP_052043671.1">
    <property type="nucleotide sequence ID" value="NZ_JRNI01000049.1"/>
</dbReference>
<evidence type="ECO:0000313" key="2">
    <source>
        <dbReference type="EMBL" id="KGF28465.1"/>
    </source>
</evidence>
<proteinExistence type="predicted"/>
<sequence>MNTKSGTQSTLTNRSLYQSPNTQSEPLAPAAGELEQLLRTHQMPASTSKPLHTLAEVIEVLEDEAGVARAYSVKVEGLKYLCEKAASCLLMPSPGDSVLISGPDSEHLYIIAIIKQAQPEKAELQFQGHLTLRSQQLSLQGTEAMKLQSAHVEMEAQTAQCVIDRADYVGKELRSTISITRLVGKVYEVIVDRLSQMSRSTFRITEQVEQVRAGTMDYQAEDSARIHSKYTMVTGKDLVKVDSDQIHMG</sequence>
<name>A0A095Z1A3_9BURK</name>
<dbReference type="EMBL" id="JRNI01000049">
    <property type="protein sequence ID" value="KGF28465.1"/>
    <property type="molecule type" value="Genomic_DNA"/>
</dbReference>
<evidence type="ECO:0008006" key="4">
    <source>
        <dbReference type="Google" id="ProtNLM"/>
    </source>
</evidence>
<organism evidence="2 3">
    <name type="scientific">Oligella urethralis DNF00040</name>
    <dbReference type="NCBI Taxonomy" id="1401065"/>
    <lineage>
        <taxon>Bacteria</taxon>
        <taxon>Pseudomonadati</taxon>
        <taxon>Pseudomonadota</taxon>
        <taxon>Betaproteobacteria</taxon>
        <taxon>Burkholderiales</taxon>
        <taxon>Alcaligenaceae</taxon>
        <taxon>Oligella</taxon>
    </lineage>
</organism>
<gene>
    <name evidence="2" type="ORF">HMPREF2130_09345</name>
</gene>
<reference evidence="2 3" key="1">
    <citation type="submission" date="2014-07" db="EMBL/GenBank/DDBJ databases">
        <authorList>
            <person name="McCorrison J."/>
            <person name="Sanka R."/>
            <person name="Torralba M."/>
            <person name="Gillis M."/>
            <person name="Haft D.H."/>
            <person name="Methe B."/>
            <person name="Sutton G."/>
            <person name="Nelson K.E."/>
        </authorList>
    </citation>
    <scope>NUCLEOTIDE SEQUENCE [LARGE SCALE GENOMIC DNA]</scope>
    <source>
        <strain evidence="2 3">DNF00040</strain>
    </source>
</reference>
<evidence type="ECO:0000256" key="1">
    <source>
        <dbReference type="SAM" id="MobiDB-lite"/>
    </source>
</evidence>
<dbReference type="Pfam" id="PF12059">
    <property type="entry name" value="DUF3540"/>
    <property type="match status" value="1"/>
</dbReference>
<dbReference type="InterPro" id="IPR021927">
    <property type="entry name" value="DUF3540"/>
</dbReference>
<keyword evidence="3" id="KW-1185">Reference proteome</keyword>
<dbReference type="AlphaFoldDB" id="A0A095Z1A3"/>
<evidence type="ECO:0000313" key="3">
    <source>
        <dbReference type="Proteomes" id="UP000029629"/>
    </source>
</evidence>
<dbReference type="eggNOG" id="ENOG502Z8GU">
    <property type="taxonomic scope" value="Bacteria"/>
</dbReference>
<accession>A0A095Z1A3</accession>
<protein>
    <recommendedName>
        <fullName evidence="4">DUF3540 domain-containing protein</fullName>
    </recommendedName>
</protein>